<comment type="caution">
    <text evidence="1">The sequence shown here is derived from an EMBL/GenBank/DDBJ whole genome shotgun (WGS) entry which is preliminary data.</text>
</comment>
<dbReference type="Proteomes" id="UP001207582">
    <property type="component" value="Unassembled WGS sequence"/>
</dbReference>
<evidence type="ECO:0000313" key="2">
    <source>
        <dbReference type="Proteomes" id="UP001207582"/>
    </source>
</evidence>
<reference evidence="1 2" key="1">
    <citation type="submission" date="2022-10" db="EMBL/GenBank/DDBJ databases">
        <title>Defluviimonas sp. CAU 1641 isolated from mud.</title>
        <authorList>
            <person name="Kim W."/>
        </authorList>
    </citation>
    <scope>NUCLEOTIDE SEQUENCE [LARGE SCALE GENOMIC DNA]</scope>
    <source>
        <strain evidence="1 2">CAU 1641</strain>
    </source>
</reference>
<accession>A0ABT3J4D9</accession>
<dbReference type="RefSeq" id="WP_264772288.1">
    <property type="nucleotide sequence ID" value="NZ_JAPDOG010000011.1"/>
</dbReference>
<keyword evidence="2" id="KW-1185">Reference proteome</keyword>
<proteinExistence type="predicted"/>
<protein>
    <submittedName>
        <fullName evidence="1">Uncharacterized protein</fullName>
    </submittedName>
</protein>
<dbReference type="EMBL" id="JAPDOG010000011">
    <property type="protein sequence ID" value="MCW3782555.1"/>
    <property type="molecule type" value="Genomic_DNA"/>
</dbReference>
<sequence length="308" mass="33465">MKNIEASINENGADDVMNFKGGIFRKRGRDVSDTEGSGLPTIDEALFIPLFLGDSCHLGRVTFRKRGTVLSQANLHQIPAGRYHIHVFDTFREACAAAAVLESIGFMGGMEKVQVNTGEGLLLVNPSFSAADMVGAPISNPTKSLRFDGNGGAVSVDILDERSKHTDGDGLLCAGSREIVCSLSYGRRKILVALHQLEQTGSDSLRRGQVMARILKDEMLCPSVIRSFQREIERIPGALVSLASISVENVLDQFDDLTEGLDNEISPPDIKVLHRMIHARSKDSAGLGRRLARDIAWTANVENLSIPV</sequence>
<evidence type="ECO:0000313" key="1">
    <source>
        <dbReference type="EMBL" id="MCW3782555.1"/>
    </source>
</evidence>
<organism evidence="1 2">
    <name type="scientific">Defluviimonas salinarum</name>
    <dbReference type="NCBI Taxonomy" id="2992147"/>
    <lineage>
        <taxon>Bacteria</taxon>
        <taxon>Pseudomonadati</taxon>
        <taxon>Pseudomonadota</taxon>
        <taxon>Alphaproteobacteria</taxon>
        <taxon>Rhodobacterales</taxon>
        <taxon>Paracoccaceae</taxon>
        <taxon>Albidovulum</taxon>
    </lineage>
</organism>
<name>A0ABT3J4D9_9RHOB</name>
<gene>
    <name evidence="1" type="ORF">OM960_13265</name>
</gene>